<evidence type="ECO:0000256" key="6">
    <source>
        <dbReference type="SAM" id="SignalP"/>
    </source>
</evidence>
<protein>
    <submittedName>
        <fullName evidence="7">ABC transporter substrate-binding protein</fullName>
    </submittedName>
</protein>
<dbReference type="InterPro" id="IPR001188">
    <property type="entry name" value="Sperm_putr-bd"/>
</dbReference>
<dbReference type="PROSITE" id="PS51257">
    <property type="entry name" value="PROKAR_LIPOPROTEIN"/>
    <property type="match status" value="1"/>
</dbReference>
<dbReference type="CDD" id="cd13663">
    <property type="entry name" value="PBP2_PotD_PotF_like_2"/>
    <property type="match status" value="1"/>
</dbReference>
<keyword evidence="5" id="KW-0812">Transmembrane</keyword>
<keyword evidence="5" id="KW-0472">Membrane</keyword>
<name>A0ABS9CJR9_9BACT</name>
<comment type="subcellular location">
    <subcellularLocation>
        <location evidence="1">Periplasm</location>
    </subcellularLocation>
</comment>
<dbReference type="PANTHER" id="PTHR30222:SF17">
    <property type="entry name" value="SPERMIDINE_PUTRESCINE-BINDING PERIPLASMIC PROTEIN"/>
    <property type="match status" value="1"/>
</dbReference>
<evidence type="ECO:0000256" key="3">
    <source>
        <dbReference type="ARBA" id="ARBA00022729"/>
    </source>
</evidence>
<evidence type="ECO:0000256" key="1">
    <source>
        <dbReference type="ARBA" id="ARBA00004418"/>
    </source>
</evidence>
<dbReference type="PRINTS" id="PR00909">
    <property type="entry name" value="SPERMDNBNDNG"/>
</dbReference>
<accession>A0ABS9CJR9</accession>
<dbReference type="SUPFAM" id="SSF53850">
    <property type="entry name" value="Periplasmic binding protein-like II"/>
    <property type="match status" value="1"/>
</dbReference>
<feature type="chain" id="PRO_5047174396" evidence="6">
    <location>
        <begin position="25"/>
        <end position="446"/>
    </location>
</feature>
<evidence type="ECO:0000256" key="2">
    <source>
        <dbReference type="ARBA" id="ARBA00022448"/>
    </source>
</evidence>
<keyword evidence="2" id="KW-0813">Transport</keyword>
<keyword evidence="4" id="KW-0574">Periplasm</keyword>
<keyword evidence="3 6" id="KW-0732">Signal</keyword>
<keyword evidence="8" id="KW-1185">Reference proteome</keyword>
<gene>
    <name evidence="7" type="ORF">I6E12_10615</name>
</gene>
<dbReference type="InterPro" id="IPR006059">
    <property type="entry name" value="SBP"/>
</dbReference>
<sequence>MKKINSIICSLMLSLLLLTSCYNSENREEILKVYNWADYIDENVLTDFPKWYEEQTGRKVRIIFQTFDINEVMLTKIERGHEDYDVVCPSEYIIERMLRKNLLLPIDTCFGKTPNYIRNISPYIIRQIDATSNNGRVAHHYAVPYMWGTCGILYNKAYVDRKDAQTWGTLWNSNYRNRLLMKDSYRDSYGTALIWAHHKEIASGKLSVTQLMNDYSPEAIKTVERELKAIKPNIEGWESDFGKETMTKGKSWLNMTWSGDAVWAIEEAGKVGVALGYEVPREGSNVWFDGWVIPKYARNPKAAAYFINYLCQPKVALANMETTGYVSSVATPEILAQMSDSVEYPETVNLGYFFGKDAHKAHLNPIMYPDSQVVSRCAMIHDAGEHTAEVLDMWSKVKGDNLGGGLAVFLLTAVAILTVVVVIRKYEHNKHRRLSRKHRRRHVIRL</sequence>
<comment type="caution">
    <text evidence="7">The sequence shown here is derived from an EMBL/GenBank/DDBJ whole genome shotgun (WGS) entry which is preliminary data.</text>
</comment>
<organism evidence="7 8">
    <name type="scientific">Xylanibacter brevis</name>
    <dbReference type="NCBI Taxonomy" id="83231"/>
    <lineage>
        <taxon>Bacteria</taxon>
        <taxon>Pseudomonadati</taxon>
        <taxon>Bacteroidota</taxon>
        <taxon>Bacteroidia</taxon>
        <taxon>Bacteroidales</taxon>
        <taxon>Prevotellaceae</taxon>
        <taxon>Xylanibacter</taxon>
    </lineage>
</organism>
<dbReference type="Gene3D" id="3.40.190.10">
    <property type="entry name" value="Periplasmic binding protein-like II"/>
    <property type="match status" value="2"/>
</dbReference>
<dbReference type="PANTHER" id="PTHR30222">
    <property type="entry name" value="SPERMIDINE/PUTRESCINE-BINDING PERIPLASMIC PROTEIN"/>
    <property type="match status" value="1"/>
</dbReference>
<feature type="signal peptide" evidence="6">
    <location>
        <begin position="1"/>
        <end position="24"/>
    </location>
</feature>
<reference evidence="7 8" key="1">
    <citation type="submission" date="2020-12" db="EMBL/GenBank/DDBJ databases">
        <title>Whole genome sequences of gut porcine anaerobes.</title>
        <authorList>
            <person name="Kubasova T."/>
            <person name="Jahodarova E."/>
            <person name="Rychlik I."/>
        </authorList>
    </citation>
    <scope>NUCLEOTIDE SEQUENCE [LARGE SCALE GENOMIC DNA]</scope>
    <source>
        <strain evidence="7 8">An925</strain>
    </source>
</reference>
<feature type="transmembrane region" description="Helical" evidence="5">
    <location>
        <begin position="402"/>
        <end position="423"/>
    </location>
</feature>
<evidence type="ECO:0000256" key="5">
    <source>
        <dbReference type="SAM" id="Phobius"/>
    </source>
</evidence>
<evidence type="ECO:0000256" key="4">
    <source>
        <dbReference type="ARBA" id="ARBA00022764"/>
    </source>
</evidence>
<dbReference type="EMBL" id="JADYTN010000027">
    <property type="protein sequence ID" value="MCF2564557.1"/>
    <property type="molecule type" value="Genomic_DNA"/>
</dbReference>
<evidence type="ECO:0000313" key="7">
    <source>
        <dbReference type="EMBL" id="MCF2564557.1"/>
    </source>
</evidence>
<evidence type="ECO:0000313" key="8">
    <source>
        <dbReference type="Proteomes" id="UP001200470"/>
    </source>
</evidence>
<dbReference type="Pfam" id="PF13416">
    <property type="entry name" value="SBP_bac_8"/>
    <property type="match status" value="1"/>
</dbReference>
<proteinExistence type="predicted"/>
<dbReference type="RefSeq" id="WP_094464086.1">
    <property type="nucleotide sequence ID" value="NZ_JADYTN010000027.1"/>
</dbReference>
<keyword evidence="5" id="KW-1133">Transmembrane helix</keyword>
<dbReference type="Proteomes" id="UP001200470">
    <property type="component" value="Unassembled WGS sequence"/>
</dbReference>